<evidence type="ECO:0000256" key="1">
    <source>
        <dbReference type="SAM" id="MobiDB-lite"/>
    </source>
</evidence>
<proteinExistence type="predicted"/>
<dbReference type="Gene3D" id="3.30.300.10">
    <property type="match status" value="1"/>
</dbReference>
<feature type="compositionally biased region" description="Polar residues" evidence="1">
    <location>
        <begin position="1"/>
        <end position="15"/>
    </location>
</feature>
<feature type="region of interest" description="Disordered" evidence="1">
    <location>
        <begin position="1"/>
        <end position="21"/>
    </location>
</feature>
<dbReference type="RefSeq" id="WP_252446207.1">
    <property type="nucleotide sequence ID" value="NZ_JAGSOV010000089.1"/>
</dbReference>
<organism evidence="2 3">
    <name type="scientific">Pseudonocardia humida</name>
    <dbReference type="NCBI Taxonomy" id="2800819"/>
    <lineage>
        <taxon>Bacteria</taxon>
        <taxon>Bacillati</taxon>
        <taxon>Actinomycetota</taxon>
        <taxon>Actinomycetes</taxon>
        <taxon>Pseudonocardiales</taxon>
        <taxon>Pseudonocardiaceae</taxon>
        <taxon>Pseudonocardia</taxon>
    </lineage>
</organism>
<name>A0ABT1ACL9_9PSEU</name>
<reference evidence="2" key="1">
    <citation type="submission" date="2021-04" db="EMBL/GenBank/DDBJ databases">
        <title>Pseudonocardia sp. nov., isolated from sandy soil of mangrove forest.</title>
        <authorList>
            <person name="Zan Z."/>
            <person name="Huang R."/>
            <person name="Liu W."/>
        </authorList>
    </citation>
    <scope>NUCLEOTIDE SEQUENCE</scope>
    <source>
        <strain evidence="2">S2-4</strain>
    </source>
</reference>
<evidence type="ECO:0000313" key="2">
    <source>
        <dbReference type="EMBL" id="MCO1660665.1"/>
    </source>
</evidence>
<dbReference type="EMBL" id="JAGSOV010000089">
    <property type="protein sequence ID" value="MCO1660665.1"/>
    <property type="molecule type" value="Genomic_DNA"/>
</dbReference>
<protein>
    <submittedName>
        <fullName evidence="2">Uncharacterized protein</fullName>
    </submittedName>
</protein>
<gene>
    <name evidence="2" type="ORF">KDL28_37010</name>
</gene>
<comment type="caution">
    <text evidence="2">The sequence shown here is derived from an EMBL/GenBank/DDBJ whole genome shotgun (WGS) entry which is preliminary data.</text>
</comment>
<dbReference type="SUPFAM" id="SSF54810">
    <property type="entry name" value="GMP synthetase C-terminal dimerisation domain"/>
    <property type="match status" value="1"/>
</dbReference>
<keyword evidence="3" id="KW-1185">Reference proteome</keyword>
<accession>A0ABT1ACL9</accession>
<evidence type="ECO:0000313" key="3">
    <source>
        <dbReference type="Proteomes" id="UP001165283"/>
    </source>
</evidence>
<sequence length="43" mass="4458">MTGAGSITTTGTVARNSGLREVPSVNRVALDVASKPPCTVKWE</sequence>
<dbReference type="Proteomes" id="UP001165283">
    <property type="component" value="Unassembled WGS sequence"/>
</dbReference>